<reference evidence="9 10" key="1">
    <citation type="submission" date="2015-10" db="EMBL/GenBank/DDBJ databases">
        <authorList>
            <person name="Ju K.-S."/>
            <person name="Doroghazi J.R."/>
            <person name="Metcalf W.W."/>
        </authorList>
    </citation>
    <scope>NUCLEOTIDE SEQUENCE [LARGE SCALE GENOMIC DNA]</scope>
    <source>
        <strain evidence="9 10">NRRL B-24793</strain>
    </source>
</reference>
<comment type="subcellular location">
    <subcellularLocation>
        <location evidence="1">Cell membrane</location>
        <topology evidence="1">Multi-pass membrane protein</topology>
    </subcellularLocation>
</comment>
<feature type="transmembrane region" description="Helical" evidence="7">
    <location>
        <begin position="21"/>
        <end position="44"/>
    </location>
</feature>
<feature type="transmembrane region" description="Helical" evidence="7">
    <location>
        <begin position="373"/>
        <end position="390"/>
    </location>
</feature>
<evidence type="ECO:0000256" key="1">
    <source>
        <dbReference type="ARBA" id="ARBA00004651"/>
    </source>
</evidence>
<gene>
    <name evidence="9" type="ORF">ADL17_13320</name>
</gene>
<evidence type="ECO:0000313" key="10">
    <source>
        <dbReference type="Proteomes" id="UP000053246"/>
    </source>
</evidence>
<name>A0A9X0HZX0_9ACTN</name>
<keyword evidence="2" id="KW-1003">Cell membrane</keyword>
<keyword evidence="4 7" id="KW-1133">Transmembrane helix</keyword>
<dbReference type="GO" id="GO:0022857">
    <property type="term" value="F:transmembrane transporter activity"/>
    <property type="evidence" value="ECO:0007669"/>
    <property type="project" value="TreeGrafter"/>
</dbReference>
<evidence type="ECO:0000256" key="6">
    <source>
        <dbReference type="ARBA" id="ARBA00038076"/>
    </source>
</evidence>
<accession>A0A9X0HZX0</accession>
<evidence type="ECO:0000256" key="2">
    <source>
        <dbReference type="ARBA" id="ARBA00022475"/>
    </source>
</evidence>
<evidence type="ECO:0000256" key="5">
    <source>
        <dbReference type="ARBA" id="ARBA00023136"/>
    </source>
</evidence>
<comment type="caution">
    <text evidence="9">The sequence shown here is derived from an EMBL/GenBank/DDBJ whole genome shotgun (WGS) entry which is preliminary data.</text>
</comment>
<feature type="transmembrane region" description="Helical" evidence="7">
    <location>
        <begin position="837"/>
        <end position="856"/>
    </location>
</feature>
<dbReference type="PANTHER" id="PTHR30572">
    <property type="entry name" value="MEMBRANE COMPONENT OF TRANSPORTER-RELATED"/>
    <property type="match status" value="1"/>
</dbReference>
<dbReference type="PANTHER" id="PTHR30572:SF4">
    <property type="entry name" value="ABC TRANSPORTER PERMEASE YTRF"/>
    <property type="match status" value="1"/>
</dbReference>
<dbReference type="GO" id="GO:0005886">
    <property type="term" value="C:plasma membrane"/>
    <property type="evidence" value="ECO:0007669"/>
    <property type="project" value="UniProtKB-SubCell"/>
</dbReference>
<organism evidence="9 10">
    <name type="scientific">Micromonospora maris</name>
    <dbReference type="NCBI Taxonomy" id="1003110"/>
    <lineage>
        <taxon>Bacteria</taxon>
        <taxon>Bacillati</taxon>
        <taxon>Actinomycetota</taxon>
        <taxon>Actinomycetes</taxon>
        <taxon>Micromonosporales</taxon>
        <taxon>Micromonosporaceae</taxon>
        <taxon>Micromonospora</taxon>
    </lineage>
</organism>
<feature type="domain" description="ABC3 transporter permease C-terminal" evidence="8">
    <location>
        <begin position="282"/>
        <end position="394"/>
    </location>
</feature>
<feature type="transmembrane region" description="Helical" evidence="7">
    <location>
        <begin position="325"/>
        <end position="353"/>
    </location>
</feature>
<feature type="transmembrane region" description="Helical" evidence="7">
    <location>
        <begin position="454"/>
        <end position="478"/>
    </location>
</feature>
<feature type="transmembrane region" description="Helical" evidence="7">
    <location>
        <begin position="280"/>
        <end position="304"/>
    </location>
</feature>
<feature type="transmembrane region" description="Helical" evidence="7">
    <location>
        <begin position="511"/>
        <end position="532"/>
    </location>
</feature>
<dbReference type="Pfam" id="PF02687">
    <property type="entry name" value="FtsX"/>
    <property type="match status" value="2"/>
</dbReference>
<dbReference type="RefSeq" id="WP_013733375.1">
    <property type="nucleotide sequence ID" value="NZ_LMWI01000002.1"/>
</dbReference>
<dbReference type="InterPro" id="IPR003838">
    <property type="entry name" value="ABC3_permease_C"/>
</dbReference>
<dbReference type="InterPro" id="IPR050250">
    <property type="entry name" value="Macrolide_Exporter_MacB"/>
</dbReference>
<feature type="transmembrane region" description="Helical" evidence="7">
    <location>
        <begin position="422"/>
        <end position="442"/>
    </location>
</feature>
<feature type="domain" description="ABC3 transporter permease C-terminal" evidence="8">
    <location>
        <begin position="750"/>
        <end position="865"/>
    </location>
</feature>
<feature type="transmembrane region" description="Helical" evidence="7">
    <location>
        <begin position="793"/>
        <end position="817"/>
    </location>
</feature>
<dbReference type="EMBL" id="LMWI01000002">
    <property type="protein sequence ID" value="KUJ44204.1"/>
    <property type="molecule type" value="Genomic_DNA"/>
</dbReference>
<keyword evidence="10" id="KW-1185">Reference proteome</keyword>
<evidence type="ECO:0000256" key="4">
    <source>
        <dbReference type="ARBA" id="ARBA00022989"/>
    </source>
</evidence>
<keyword evidence="3 7" id="KW-0812">Transmembrane</keyword>
<protein>
    <recommendedName>
        <fullName evidence="8">ABC3 transporter permease C-terminal domain-containing protein</fullName>
    </recommendedName>
</protein>
<sequence length="873" mass="88195">MAGVRILWLITRRTVAERWPRLVGTIAAGALATGLLAGSLQFILQFAAATDDVGGSEYATVSLVARPGDAPVRGPESGSGARVSAATVEQVAALPGVVAAAGDAAVPAEIVGAEGRVVAPPVGGGSHLRPWIAAPQLSPYALVAGRAPEAADEVVIDRQTARGGDLRPGDVTVLLLPDEAIRVTVVGVVTVGGGDGSVSGLTVLTEPARVRRTAGLGDDWQALWVAAAPGIDRAALATRVRDVVAGANPDAQVWVGTGAEVQASQRRTLAELAAQITTNLGMLALVGAFVGVFVLAGTFGTLARQRSRELALLLTVGMTPRQVRLLLRAEAVVVGLAAGLLGLLLGLGVARLLAASLAGTGLDTGGVGPQLGLAYLLPPLAAGLLIAWSASARPAWRASLAPPVESLAASSADPSGRSRRRLVAALPVLALAGMFVALSFLARREDPTPQGVTSAGAAAILAGLLLLSALAVLGPYVVPPLGRLVGALAVTLRPDVGRMARAFIVRSPRRVAAAASLLMLTVALATVTWSLVTSITEGRADRGTVAVRADLVVSTDGGSGLPASVAADVAAVAGVRESADLVRARTTVTDPIPPPRVRGRPTVVPPLAVTGARGAAVATLVDLGAAGPPVSRLTDGQIAVAAELAEAYDWPVGTRLTVRDAAGVQSLEVVATYSPEAQVMLGDALVSPATIRAIDPVAFVSAVLIAGPGPVADGLREAVADVPTARIDPPRAYLTGPGGGLVFDPMLLYVFLGVAIVTALFGVATTLSLSVAERTREFGVLGAVGAAERQIQALVRWEAATVVVLGTGLGVTTALGVVRLAQVVTDSDLIAARLPGYALPVIVLGAVAVTLLASVLPGRRAARVPVLLAVHRE</sequence>
<dbReference type="Proteomes" id="UP000053246">
    <property type="component" value="Unassembled WGS sequence"/>
</dbReference>
<comment type="similarity">
    <text evidence="6">Belongs to the ABC-4 integral membrane protein family.</text>
</comment>
<feature type="transmembrane region" description="Helical" evidence="7">
    <location>
        <begin position="746"/>
        <end position="772"/>
    </location>
</feature>
<evidence type="ECO:0000256" key="3">
    <source>
        <dbReference type="ARBA" id="ARBA00022692"/>
    </source>
</evidence>
<keyword evidence="5 7" id="KW-0472">Membrane</keyword>
<evidence type="ECO:0000259" key="8">
    <source>
        <dbReference type="Pfam" id="PF02687"/>
    </source>
</evidence>
<evidence type="ECO:0000256" key="7">
    <source>
        <dbReference type="SAM" id="Phobius"/>
    </source>
</evidence>
<dbReference type="AlphaFoldDB" id="A0A9X0HZX0"/>
<evidence type="ECO:0000313" key="9">
    <source>
        <dbReference type="EMBL" id="KUJ44204.1"/>
    </source>
</evidence>
<proteinExistence type="inferred from homology"/>